<accession>A0ABQ6QYK9</accession>
<sequence length="44" mass="4444">MSPRAPRLAALALLLLLPFVAGAAPKKLVLLFTGDNGGEIAPCG</sequence>
<protein>
    <submittedName>
        <fullName evidence="1">Uncharacterized protein</fullName>
    </submittedName>
</protein>
<organism evidence="1 2">
    <name type="scientific">Corallococcus caeni</name>
    <dbReference type="NCBI Taxonomy" id="3082388"/>
    <lineage>
        <taxon>Bacteria</taxon>
        <taxon>Pseudomonadati</taxon>
        <taxon>Myxococcota</taxon>
        <taxon>Myxococcia</taxon>
        <taxon>Myxococcales</taxon>
        <taxon>Cystobacterineae</taxon>
        <taxon>Myxococcaceae</taxon>
        <taxon>Corallococcus</taxon>
    </lineage>
</organism>
<evidence type="ECO:0000313" key="1">
    <source>
        <dbReference type="EMBL" id="GMU09132.1"/>
    </source>
</evidence>
<gene>
    <name evidence="1" type="ORF">ASNO1_53850</name>
</gene>
<keyword evidence="2" id="KW-1185">Reference proteome</keyword>
<dbReference type="RefSeq" id="WP_272491354.1">
    <property type="nucleotide sequence ID" value="NZ_BTTX01000005.1"/>
</dbReference>
<comment type="caution">
    <text evidence="1">The sequence shown here is derived from an EMBL/GenBank/DDBJ whole genome shotgun (WGS) entry which is preliminary data.</text>
</comment>
<dbReference type="Proteomes" id="UP001342631">
    <property type="component" value="Unassembled WGS sequence"/>
</dbReference>
<evidence type="ECO:0000313" key="2">
    <source>
        <dbReference type="Proteomes" id="UP001342631"/>
    </source>
</evidence>
<reference evidence="1 2" key="1">
    <citation type="journal article" date="2024" name="Arch. Microbiol.">
        <title>Corallococcus caeni sp. nov., a novel myxobacterium isolated from activated sludge.</title>
        <authorList>
            <person name="Tomita S."/>
            <person name="Nakai R."/>
            <person name="Kuroda K."/>
            <person name="Kurashita H."/>
            <person name="Hatamoto M."/>
            <person name="Yamaguchi T."/>
            <person name="Narihiro T."/>
        </authorList>
    </citation>
    <scope>NUCLEOTIDE SEQUENCE [LARGE SCALE GENOMIC DNA]</scope>
    <source>
        <strain evidence="1 2">NO1</strain>
    </source>
</reference>
<name>A0ABQ6QYK9_9BACT</name>
<dbReference type="EMBL" id="BTTX01000005">
    <property type="protein sequence ID" value="GMU09132.1"/>
    <property type="molecule type" value="Genomic_DNA"/>
</dbReference>
<proteinExistence type="predicted"/>